<dbReference type="EMBL" id="Y18930">
    <property type="protein sequence ID" value="CAB57544.1"/>
    <property type="molecule type" value="Genomic_DNA"/>
</dbReference>
<keyword evidence="1" id="KW-0812">Transmembrane</keyword>
<keyword evidence="1" id="KW-1133">Transmembrane helix</keyword>
<dbReference type="AlphaFoldDB" id="Q9UXE6"/>
<proteinExistence type="predicted"/>
<keyword evidence="1" id="KW-0472">Membrane</keyword>
<evidence type="ECO:0000256" key="1">
    <source>
        <dbReference type="SAM" id="Phobius"/>
    </source>
</evidence>
<protein>
    <submittedName>
        <fullName evidence="2">Uncharacterized protein ORF-c20_051</fullName>
    </submittedName>
</protein>
<reference evidence="2" key="1">
    <citation type="journal article" date="2000" name="Genome">
        <title>Gene content and organization of a 281-kbp contig from the genome of the extremely thermophilic archaeon, Sulfolobus solfataricus P2.</title>
        <authorList>
            <person name="Charlebois R.L."/>
            <person name="Singh R.K."/>
            <person name="Chan-Weiher C.C.-Y."/>
            <person name="Allard G."/>
            <person name="Chow C."/>
            <person name="Confalonieri F."/>
            <person name="Curtis B."/>
            <person name="Duguet M."/>
            <person name="Erauso G."/>
            <person name="Faguy D."/>
            <person name="Gaasterland T."/>
            <person name="Garrett R.A."/>
            <person name="Gordon P."/>
            <person name="Jeffries A.C."/>
            <person name="Kozera C."/>
            <person name="Kushwaha N."/>
            <person name="Lafleur E."/>
            <person name="Medina N."/>
            <person name="Peng X."/>
            <person name="Penny S.L."/>
            <person name="She Q."/>
            <person name="St Jean A."/>
            <person name="van der Oost J."/>
            <person name="Young F."/>
            <person name="Zivanovic Y."/>
            <person name="Doolittle W.F."/>
            <person name="Ragan M.A."/>
            <person name="Sensen C.W."/>
        </authorList>
    </citation>
    <scope>NUCLEOTIDE SEQUENCE</scope>
    <source>
        <strain evidence="2">P2</strain>
    </source>
</reference>
<organism evidence="2">
    <name type="scientific">Saccharolobus solfataricus</name>
    <name type="common">Sulfolobus solfataricus</name>
    <dbReference type="NCBI Taxonomy" id="2287"/>
    <lineage>
        <taxon>Archaea</taxon>
        <taxon>Thermoproteota</taxon>
        <taxon>Thermoprotei</taxon>
        <taxon>Sulfolobales</taxon>
        <taxon>Sulfolobaceae</taxon>
        <taxon>Saccharolobus</taxon>
    </lineage>
</organism>
<gene>
    <name evidence="2" type="primary">ORF-c20_051</name>
</gene>
<accession>Q9UXE6</accession>
<name>Q9UXE6_SACSO</name>
<feature type="transmembrane region" description="Helical" evidence="1">
    <location>
        <begin position="104"/>
        <end position="124"/>
    </location>
</feature>
<evidence type="ECO:0000313" key="2">
    <source>
        <dbReference type="EMBL" id="CAB57544.1"/>
    </source>
</evidence>
<sequence>MINLLGERLRISMSAIIANGSFAFTETGFCNPFMEANGDVIPSCDGEVGILTNSKLFLNAAYFVTSITLPPPIPSSKLGLILLITSSTIYTSSKVALSISTTSYLASFGRFSMTLSAIFLVYFVPVTIRNGGVTPSCEK</sequence>